<proteinExistence type="predicted"/>
<evidence type="ECO:0000313" key="2">
    <source>
        <dbReference type="Proteomes" id="UP000033608"/>
    </source>
</evidence>
<name>A0A0F5L3L1_9HYPH</name>
<evidence type="ECO:0000313" key="1">
    <source>
        <dbReference type="EMBL" id="KKB76953.1"/>
    </source>
</evidence>
<keyword evidence="2" id="KW-1185">Reference proteome</keyword>
<gene>
    <name evidence="1" type="ORF">VW29_19260</name>
</gene>
<organism evidence="1 2">
    <name type="scientific">Devosia limi DSM 17137</name>
    <dbReference type="NCBI Taxonomy" id="1121477"/>
    <lineage>
        <taxon>Bacteria</taxon>
        <taxon>Pseudomonadati</taxon>
        <taxon>Pseudomonadota</taxon>
        <taxon>Alphaproteobacteria</taxon>
        <taxon>Hyphomicrobiales</taxon>
        <taxon>Devosiaceae</taxon>
        <taxon>Devosia</taxon>
    </lineage>
</organism>
<dbReference type="PATRIC" id="fig|1121477.3.peg.626"/>
<dbReference type="Gene3D" id="3.40.190.10">
    <property type="entry name" value="Periplasmic binding protein-like II"/>
    <property type="match status" value="2"/>
</dbReference>
<comment type="caution">
    <text evidence="1">The sequence shown here is derived from an EMBL/GenBank/DDBJ whole genome shotgun (WGS) entry which is preliminary data.</text>
</comment>
<dbReference type="AlphaFoldDB" id="A0A0F5L3L1"/>
<evidence type="ECO:0008006" key="3">
    <source>
        <dbReference type="Google" id="ProtNLM"/>
    </source>
</evidence>
<reference evidence="1 2" key="1">
    <citation type="submission" date="2015-03" db="EMBL/GenBank/DDBJ databases">
        <authorList>
            <person name="Hassan Y.I."/>
            <person name="Lepp D."/>
            <person name="Zhou T."/>
        </authorList>
    </citation>
    <scope>NUCLEOTIDE SEQUENCE [LARGE SCALE GENOMIC DNA]</scope>
    <source>
        <strain evidence="1 2">DSM 17137</strain>
    </source>
</reference>
<sequence length="101" mass="10913">SSQLDGPVLDAGQFQLVSIMISRGVQASVNVANGCIPVRDVVYMSLSDDSMQLGLDILKDPANVVTSANNWLSNDTTGQMQELIAEFWANDDMPIADAQKR</sequence>
<feature type="non-terminal residue" evidence="1">
    <location>
        <position position="1"/>
    </location>
</feature>
<dbReference type="EMBL" id="LAJF01000144">
    <property type="protein sequence ID" value="KKB76953.1"/>
    <property type="molecule type" value="Genomic_DNA"/>
</dbReference>
<protein>
    <recommendedName>
        <fullName evidence="3">ABC transporter substrate-binding protein</fullName>
    </recommendedName>
</protein>
<accession>A0A0F5L3L1</accession>
<dbReference type="Proteomes" id="UP000033608">
    <property type="component" value="Unassembled WGS sequence"/>
</dbReference>